<comment type="caution">
    <text evidence="3">The sequence shown here is derived from an EMBL/GenBank/DDBJ whole genome shotgun (WGS) entry which is preliminary data.</text>
</comment>
<keyword evidence="4" id="KW-1185">Reference proteome</keyword>
<evidence type="ECO:0000313" key="3">
    <source>
        <dbReference type="EMBL" id="THD18166.1"/>
    </source>
</evidence>
<organism evidence="3 4">
    <name type="scientific">Fasciola hepatica</name>
    <name type="common">Liver fluke</name>
    <dbReference type="NCBI Taxonomy" id="6192"/>
    <lineage>
        <taxon>Eukaryota</taxon>
        <taxon>Metazoa</taxon>
        <taxon>Spiralia</taxon>
        <taxon>Lophotrochozoa</taxon>
        <taxon>Platyhelminthes</taxon>
        <taxon>Trematoda</taxon>
        <taxon>Digenea</taxon>
        <taxon>Plagiorchiida</taxon>
        <taxon>Echinostomata</taxon>
        <taxon>Echinostomatoidea</taxon>
        <taxon>Fasciolidae</taxon>
        <taxon>Fasciola</taxon>
    </lineage>
</organism>
<accession>A0A4E0QXY1</accession>
<evidence type="ECO:0000256" key="1">
    <source>
        <dbReference type="SAM" id="Coils"/>
    </source>
</evidence>
<dbReference type="PANTHER" id="PTHR10337:SF6">
    <property type="entry name" value="CENTROSOMAL PROTEIN OF 152 KDA"/>
    <property type="match status" value="1"/>
</dbReference>
<evidence type="ECO:0000313" key="4">
    <source>
        <dbReference type="Proteomes" id="UP000230066"/>
    </source>
</evidence>
<name>A0A4E0QXY1_FASHE</name>
<gene>
    <name evidence="3" type="ORF">D915_010504</name>
</gene>
<protein>
    <submittedName>
        <fullName evidence="3">Uncharacterized protein</fullName>
    </submittedName>
</protein>
<evidence type="ECO:0000256" key="2">
    <source>
        <dbReference type="SAM" id="MobiDB-lite"/>
    </source>
</evidence>
<dbReference type="GO" id="GO:0005813">
    <property type="term" value="C:centrosome"/>
    <property type="evidence" value="ECO:0007669"/>
    <property type="project" value="TreeGrafter"/>
</dbReference>
<dbReference type="GO" id="GO:0007099">
    <property type="term" value="P:centriole replication"/>
    <property type="evidence" value="ECO:0007669"/>
    <property type="project" value="TreeGrafter"/>
</dbReference>
<sequence length="509" mass="56548">MSMDVMHFRNDAFNISVDTDADQEDKRLHQELKQLIAEQFEDFDLGDDPDTVSDSRCVSNDEDADALDNDKLELNTEEIASINAAGKLSLLEGAIQKFGDDDTQASGDTLTDHLPARSLGTLEGFQPNPPIHVDLPRTPPYGPVIDSNNSNPNEHLETRDHDHWPKSPDVHKHIEATKAPTLIQNGGVREPYFVDETINWELSLPGEVGNALFLALQNNRDTPVESVQATERCAQKTEADVSTSESVTCAQSGSPVVASGTLQRLFPGIFNEPPLGAQNTQNVGYLNMVFPGASRVVSRWTVNESTNSVSVGDVQPPPDHSLPAQTSQDSELPHLPFNPEERRELLYTARGHQVEQLTAEVGRLREEIAKEKRLASHRAVLAEGERETLCAKLTASEKLVQSLRADLKEHEDQVNKLRQRLTESETCKNELNTEITNLRSTNESLSTQLVELTTGDALRRVEAREDKLTEALERRYATVAEEVKEELTIANRRIAEKVRLACRSVVNVH</sequence>
<dbReference type="PANTHER" id="PTHR10337">
    <property type="entry name" value="SHC TRANSFORMING PROTEIN"/>
    <property type="match status" value="1"/>
</dbReference>
<feature type="region of interest" description="Disordered" evidence="2">
    <location>
        <begin position="307"/>
        <end position="336"/>
    </location>
</feature>
<keyword evidence="1" id="KW-0175">Coiled coil</keyword>
<dbReference type="AlphaFoldDB" id="A0A4E0QXY1"/>
<feature type="coiled-coil region" evidence="1">
    <location>
        <begin position="354"/>
        <end position="448"/>
    </location>
</feature>
<dbReference type="Proteomes" id="UP000230066">
    <property type="component" value="Unassembled WGS sequence"/>
</dbReference>
<proteinExistence type="predicted"/>
<reference evidence="3" key="1">
    <citation type="submission" date="2019-03" db="EMBL/GenBank/DDBJ databases">
        <title>Improved annotation for the trematode Fasciola hepatica.</title>
        <authorList>
            <person name="Choi Y.-J."/>
            <person name="Martin J."/>
            <person name="Mitreva M."/>
        </authorList>
    </citation>
    <scope>NUCLEOTIDE SEQUENCE [LARGE SCALE GENOMIC DNA]</scope>
</reference>
<dbReference type="EMBL" id="JXXN02015848">
    <property type="protein sequence ID" value="THD18166.1"/>
    <property type="molecule type" value="Genomic_DNA"/>
</dbReference>
<dbReference type="InterPro" id="IPR051235">
    <property type="entry name" value="CEP152/SHC-Transforming"/>
</dbReference>